<feature type="compositionally biased region" description="Polar residues" evidence="1">
    <location>
        <begin position="1"/>
        <end position="11"/>
    </location>
</feature>
<gene>
    <name evidence="3" type="ORF">FHS79_001643</name>
</gene>
<organism evidence="3 4">
    <name type="scientific">Polymorphobacter multimanifer</name>
    <dbReference type="NCBI Taxonomy" id="1070431"/>
    <lineage>
        <taxon>Bacteria</taxon>
        <taxon>Pseudomonadati</taxon>
        <taxon>Pseudomonadota</taxon>
        <taxon>Alphaproteobacteria</taxon>
        <taxon>Sphingomonadales</taxon>
        <taxon>Sphingosinicellaceae</taxon>
        <taxon>Polymorphobacter</taxon>
    </lineage>
</organism>
<evidence type="ECO:0000313" key="4">
    <source>
        <dbReference type="Proteomes" id="UP000538147"/>
    </source>
</evidence>
<evidence type="ECO:0000256" key="1">
    <source>
        <dbReference type="SAM" id="MobiDB-lite"/>
    </source>
</evidence>
<keyword evidence="4" id="KW-1185">Reference proteome</keyword>
<keyword evidence="2" id="KW-0812">Transmembrane</keyword>
<comment type="caution">
    <text evidence="3">The sequence shown here is derived from an EMBL/GenBank/DDBJ whole genome shotgun (WGS) entry which is preliminary data.</text>
</comment>
<sequence>MRGATSRTTPSALMLAPEPPPESSRISARASAFPPSVRAPRKFTAFAVPKFANSASVTASVEATKLDMFVTELSGPNKTPLGLTSQILPLLPAEAVGSPRNMPSITDCGTLLPSPTTRLRIANGMFAMGNPLRNSTVAAPFSSRPMEKLSQLMIAFGLCTFMVSWLMSGIASGRLMTPSGGGVNAPGAPTL</sequence>
<dbReference type="EMBL" id="JACIIV010000010">
    <property type="protein sequence ID" value="MBB6227477.1"/>
    <property type="molecule type" value="Genomic_DNA"/>
</dbReference>
<proteinExistence type="predicted"/>
<dbReference type="AlphaFoldDB" id="A0A841L492"/>
<keyword evidence="2" id="KW-0472">Membrane</keyword>
<evidence type="ECO:0000256" key="2">
    <source>
        <dbReference type="SAM" id="Phobius"/>
    </source>
</evidence>
<feature type="region of interest" description="Disordered" evidence="1">
    <location>
        <begin position="1"/>
        <end position="27"/>
    </location>
</feature>
<feature type="transmembrane region" description="Helical" evidence="2">
    <location>
        <begin position="152"/>
        <end position="171"/>
    </location>
</feature>
<protein>
    <submittedName>
        <fullName evidence="3">Uncharacterized protein</fullName>
    </submittedName>
</protein>
<evidence type="ECO:0000313" key="3">
    <source>
        <dbReference type="EMBL" id="MBB6227477.1"/>
    </source>
</evidence>
<reference evidence="3 4" key="1">
    <citation type="submission" date="2020-08" db="EMBL/GenBank/DDBJ databases">
        <title>Genomic Encyclopedia of Type Strains, Phase IV (KMG-IV): sequencing the most valuable type-strain genomes for metagenomic binning, comparative biology and taxonomic classification.</title>
        <authorList>
            <person name="Goeker M."/>
        </authorList>
    </citation>
    <scope>NUCLEOTIDE SEQUENCE [LARGE SCALE GENOMIC DNA]</scope>
    <source>
        <strain evidence="3 4">DSM 102189</strain>
    </source>
</reference>
<keyword evidence="2" id="KW-1133">Transmembrane helix</keyword>
<name>A0A841L492_9SPHN</name>
<dbReference type="Proteomes" id="UP000538147">
    <property type="component" value="Unassembled WGS sequence"/>
</dbReference>
<accession>A0A841L492</accession>